<dbReference type="KEGG" id="splr:C0J00_03715"/>
<organism evidence="1 2">
    <name type="scientific">Streptococcus pluranimalium</name>
    <dbReference type="NCBI Taxonomy" id="82348"/>
    <lineage>
        <taxon>Bacteria</taxon>
        <taxon>Bacillati</taxon>
        <taxon>Bacillota</taxon>
        <taxon>Bacilli</taxon>
        <taxon>Lactobacillales</taxon>
        <taxon>Streptococcaceae</taxon>
        <taxon>Streptococcus</taxon>
    </lineage>
</organism>
<dbReference type="RefSeq" id="WP_104967620.1">
    <property type="nucleotide sequence ID" value="NZ_CP025536.1"/>
</dbReference>
<dbReference type="GeneID" id="98393019"/>
<evidence type="ECO:0000313" key="2">
    <source>
        <dbReference type="Proteomes" id="UP000238956"/>
    </source>
</evidence>
<reference evidence="1 2" key="2">
    <citation type="submission" date="2018-02" db="EMBL/GenBank/DDBJ databases">
        <title>Whole genome sequencing analysis of Streptococcus pluranimalium isolated from cattle infected mastitis in China.</title>
        <authorList>
            <person name="Zhang J.-R."/>
            <person name="Hu G.-Z."/>
        </authorList>
    </citation>
    <scope>NUCLEOTIDE SEQUENCE [LARGE SCALE GENOMIC DNA]</scope>
    <source>
        <strain evidence="1 2">TH11417</strain>
    </source>
</reference>
<accession>A0A2L0D398</accession>
<dbReference type="EMBL" id="CP025536">
    <property type="protein sequence ID" value="AUW96286.1"/>
    <property type="molecule type" value="Genomic_DNA"/>
</dbReference>
<sequence>MQDKIDRINTEILKDQIALEDLEIDHQKKLKVLEEEYNLLEEDFYRIRTIFEQSAEAAHYDADYFNNPDGLATFYKALGDFSEAAETKFFEDRNQLTQKEEAILTDFSRKKGLLEEELNQKYYQRKRYFEEAES</sequence>
<dbReference type="AlphaFoldDB" id="A0A2L0D398"/>
<reference evidence="1 2" key="1">
    <citation type="submission" date="2017-12" db="EMBL/GenBank/DDBJ databases">
        <authorList>
            <person name="Hurst M.R.H."/>
        </authorList>
    </citation>
    <scope>NUCLEOTIDE SEQUENCE [LARGE SCALE GENOMIC DNA]</scope>
    <source>
        <strain evidence="1 2">TH11417</strain>
    </source>
</reference>
<evidence type="ECO:0000313" key="1">
    <source>
        <dbReference type="EMBL" id="AUW96286.1"/>
    </source>
</evidence>
<keyword evidence="2" id="KW-1185">Reference proteome</keyword>
<dbReference type="Proteomes" id="UP000238956">
    <property type="component" value="Chromosome"/>
</dbReference>
<protein>
    <submittedName>
        <fullName evidence="1">Uncharacterized protein</fullName>
    </submittedName>
</protein>
<dbReference type="OrthoDB" id="9869698at2"/>
<proteinExistence type="predicted"/>
<name>A0A2L0D398_9STRE</name>
<gene>
    <name evidence="1" type="ORF">C0J00_03715</name>
</gene>